<sequence>MAQSTCYLLDPACDQDADLFSDTQHSWVDGRLNLSRLAGADRPVQIPKHLLERLWRPRLVFSPAKAIRILSSHLEETHRTVVSPDQIITVSHK</sequence>
<reference evidence="1 3" key="1">
    <citation type="submission" date="2008-03" db="EMBL/GenBank/DDBJ databases">
        <title>Annotation of Ixodes scapularis.</title>
        <authorList>
            <consortium name="Ixodes scapularis Genome Project Consortium"/>
            <person name="Caler E."/>
            <person name="Hannick L.I."/>
            <person name="Bidwell S."/>
            <person name="Joardar V."/>
            <person name="Thiagarajan M."/>
            <person name="Amedeo P."/>
            <person name="Galinsky K.J."/>
            <person name="Schobel S."/>
            <person name="Inman J."/>
            <person name="Hostetler J."/>
            <person name="Miller J."/>
            <person name="Hammond M."/>
            <person name="Megy K."/>
            <person name="Lawson D."/>
            <person name="Kodira C."/>
            <person name="Sutton G."/>
            <person name="Meyer J."/>
            <person name="Hill C.A."/>
            <person name="Birren B."/>
            <person name="Nene V."/>
            <person name="Collins F."/>
            <person name="Alarcon-Chaidez F."/>
            <person name="Wikel S."/>
            <person name="Strausberg R."/>
        </authorList>
    </citation>
    <scope>NUCLEOTIDE SEQUENCE [LARGE SCALE GENOMIC DNA]</scope>
    <source>
        <strain evidence="3">Wikel</strain>
        <strain evidence="1">Wikel colony</strain>
    </source>
</reference>
<keyword evidence="3" id="KW-1185">Reference proteome</keyword>
<dbReference type="HOGENOM" id="CLU_2402101_0_0_1"/>
<dbReference type="VEuPathDB" id="VectorBase:ISCW010287"/>
<dbReference type="PaxDb" id="6945-B7Q0U1"/>
<evidence type="ECO:0000313" key="3">
    <source>
        <dbReference type="Proteomes" id="UP000001555"/>
    </source>
</evidence>
<evidence type="ECO:0000313" key="1">
    <source>
        <dbReference type="EMBL" id="EEC12463.1"/>
    </source>
</evidence>
<proteinExistence type="predicted"/>
<dbReference type="EnsemblMetazoa" id="ISCW010287-RA">
    <property type="protein sequence ID" value="ISCW010287-PA"/>
    <property type="gene ID" value="ISCW010287"/>
</dbReference>
<dbReference type="AlphaFoldDB" id="B7Q0U1"/>
<dbReference type="EMBL" id="ABJB010588875">
    <property type="status" value="NOT_ANNOTATED_CDS"/>
    <property type="molecule type" value="Genomic_DNA"/>
</dbReference>
<dbReference type="Proteomes" id="UP000001555">
    <property type="component" value="Unassembled WGS sequence"/>
</dbReference>
<organism>
    <name type="scientific">Ixodes scapularis</name>
    <name type="common">Black-legged tick</name>
    <name type="synonym">Deer tick</name>
    <dbReference type="NCBI Taxonomy" id="6945"/>
    <lineage>
        <taxon>Eukaryota</taxon>
        <taxon>Metazoa</taxon>
        <taxon>Ecdysozoa</taxon>
        <taxon>Arthropoda</taxon>
        <taxon>Chelicerata</taxon>
        <taxon>Arachnida</taxon>
        <taxon>Acari</taxon>
        <taxon>Parasitiformes</taxon>
        <taxon>Ixodida</taxon>
        <taxon>Ixodoidea</taxon>
        <taxon>Ixodidae</taxon>
        <taxon>Ixodinae</taxon>
        <taxon>Ixodes</taxon>
    </lineage>
</organism>
<reference evidence="2" key="2">
    <citation type="submission" date="2020-05" db="UniProtKB">
        <authorList>
            <consortium name="EnsemblMetazoa"/>
        </authorList>
    </citation>
    <scope>IDENTIFICATION</scope>
    <source>
        <strain evidence="2">wikel</strain>
    </source>
</reference>
<name>B7Q0U1_IXOSC</name>
<dbReference type="InParanoid" id="B7Q0U1"/>
<dbReference type="EMBL" id="DS833855">
    <property type="protein sequence ID" value="EEC12463.1"/>
    <property type="molecule type" value="Genomic_DNA"/>
</dbReference>
<protein>
    <submittedName>
        <fullName evidence="1 2">Uncharacterized protein</fullName>
    </submittedName>
</protein>
<evidence type="ECO:0000313" key="2">
    <source>
        <dbReference type="EnsemblMetazoa" id="ISCW010287-PA"/>
    </source>
</evidence>
<gene>
    <name evidence="1" type="ORF">IscW_ISCW010287</name>
</gene>
<accession>B7Q0U1</accession>